<dbReference type="AlphaFoldDB" id="A0A921QCS8"/>
<reference evidence="2" key="1">
    <citation type="journal article" date="2019" name="BMC Genomics">
        <title>A new reference genome for Sorghum bicolor reveals high levels of sequence similarity between sweet and grain genotypes: implications for the genetics of sugar metabolism.</title>
        <authorList>
            <person name="Cooper E.A."/>
            <person name="Brenton Z.W."/>
            <person name="Flinn B.S."/>
            <person name="Jenkins J."/>
            <person name="Shu S."/>
            <person name="Flowers D."/>
            <person name="Luo F."/>
            <person name="Wang Y."/>
            <person name="Xia P."/>
            <person name="Barry K."/>
            <person name="Daum C."/>
            <person name="Lipzen A."/>
            <person name="Yoshinaga Y."/>
            <person name="Schmutz J."/>
            <person name="Saski C."/>
            <person name="Vermerris W."/>
            <person name="Kresovich S."/>
        </authorList>
    </citation>
    <scope>NUCLEOTIDE SEQUENCE</scope>
</reference>
<evidence type="ECO:0000313" key="2">
    <source>
        <dbReference type="EMBL" id="KAG0517986.1"/>
    </source>
</evidence>
<organism evidence="2 3">
    <name type="scientific">Sorghum bicolor</name>
    <name type="common">Sorghum</name>
    <name type="synonym">Sorghum vulgare</name>
    <dbReference type="NCBI Taxonomy" id="4558"/>
    <lineage>
        <taxon>Eukaryota</taxon>
        <taxon>Viridiplantae</taxon>
        <taxon>Streptophyta</taxon>
        <taxon>Embryophyta</taxon>
        <taxon>Tracheophyta</taxon>
        <taxon>Spermatophyta</taxon>
        <taxon>Magnoliopsida</taxon>
        <taxon>Liliopsida</taxon>
        <taxon>Poales</taxon>
        <taxon>Poaceae</taxon>
        <taxon>PACMAD clade</taxon>
        <taxon>Panicoideae</taxon>
        <taxon>Andropogonodae</taxon>
        <taxon>Andropogoneae</taxon>
        <taxon>Sorghinae</taxon>
        <taxon>Sorghum</taxon>
    </lineage>
</organism>
<name>A0A921QCS8_SORBI</name>
<dbReference type="OrthoDB" id="17560at2759"/>
<dbReference type="OMA" id="PEFMNGH"/>
<reference evidence="2" key="2">
    <citation type="submission" date="2020-10" db="EMBL/GenBank/DDBJ databases">
        <authorList>
            <person name="Cooper E.A."/>
            <person name="Brenton Z.W."/>
            <person name="Flinn B.S."/>
            <person name="Jenkins J."/>
            <person name="Shu S."/>
            <person name="Flowers D."/>
            <person name="Luo F."/>
            <person name="Wang Y."/>
            <person name="Xia P."/>
            <person name="Barry K."/>
            <person name="Daum C."/>
            <person name="Lipzen A."/>
            <person name="Yoshinaga Y."/>
            <person name="Schmutz J."/>
            <person name="Saski C."/>
            <person name="Vermerris W."/>
            <person name="Kresovich S."/>
        </authorList>
    </citation>
    <scope>NUCLEOTIDE SEQUENCE</scope>
</reference>
<accession>A0A921QCS8</accession>
<dbReference type="GO" id="GO:0016787">
    <property type="term" value="F:hydrolase activity"/>
    <property type="evidence" value="ECO:0007669"/>
    <property type="project" value="InterPro"/>
</dbReference>
<sequence>MASSHCWESPPALNPAGGVGEVVDDFGGLKAYVAGLAEAKAAVILVSDIFGFEAPKLRKIADNVALSGYLVVVPDFLHGDPFDPSNPNNRAMWLQAHSPKKAFEEAKPVIAALKEKGVAIIGAAGYCWGAKVVVELAKVHEIQAAVLLHPSLLTVDDIKEIKCPISILGAEIDKASPPELLEEFEQILSANSGIEHSVKIFPGVAHGWAVRYSDDDVAAVSSAAEALHDMTHWFNKYLK</sequence>
<dbReference type="PANTHER" id="PTHR17630:SF44">
    <property type="entry name" value="PROTEIN AIM2"/>
    <property type="match status" value="1"/>
</dbReference>
<dbReference type="InterPro" id="IPR029058">
    <property type="entry name" value="AB_hydrolase_fold"/>
</dbReference>
<dbReference type="EMBL" id="CM027688">
    <property type="protein sequence ID" value="KAG0517986.1"/>
    <property type="molecule type" value="Genomic_DNA"/>
</dbReference>
<dbReference type="Gene3D" id="3.40.50.1820">
    <property type="entry name" value="alpha/beta hydrolase"/>
    <property type="match status" value="1"/>
</dbReference>
<dbReference type="Pfam" id="PF01738">
    <property type="entry name" value="DLH"/>
    <property type="match status" value="1"/>
</dbReference>
<dbReference type="SUPFAM" id="SSF53474">
    <property type="entry name" value="alpha/beta-Hydrolases"/>
    <property type="match status" value="1"/>
</dbReference>
<proteinExistence type="predicted"/>
<dbReference type="Proteomes" id="UP000807115">
    <property type="component" value="Chromosome 9"/>
</dbReference>
<comment type="caution">
    <text evidence="2">The sequence shown here is derived from an EMBL/GenBank/DDBJ whole genome shotgun (WGS) entry which is preliminary data.</text>
</comment>
<dbReference type="KEGG" id="sbi:8076872"/>
<dbReference type="PANTHER" id="PTHR17630">
    <property type="entry name" value="DIENELACTONE HYDROLASE"/>
    <property type="match status" value="1"/>
</dbReference>
<evidence type="ECO:0000259" key="1">
    <source>
        <dbReference type="Pfam" id="PF01738"/>
    </source>
</evidence>
<evidence type="ECO:0000313" key="3">
    <source>
        <dbReference type="Proteomes" id="UP000807115"/>
    </source>
</evidence>
<protein>
    <recommendedName>
        <fullName evidence="1">Dienelactone hydrolase domain-containing protein</fullName>
    </recommendedName>
</protein>
<feature type="domain" description="Dienelactone hydrolase" evidence="1">
    <location>
        <begin position="30"/>
        <end position="238"/>
    </location>
</feature>
<dbReference type="InterPro" id="IPR002925">
    <property type="entry name" value="Dienelactn_hydro"/>
</dbReference>
<gene>
    <name evidence="2" type="ORF">BDA96_09G136500</name>
</gene>
<dbReference type="Gramene" id="EES19491">
    <property type="protein sequence ID" value="EES19491"/>
    <property type="gene ID" value="SORBI_3009G129900"/>
</dbReference>